<gene>
    <name evidence="2" type="ORF">SBAD_LOCUS3744</name>
</gene>
<dbReference type="AlphaFoldDB" id="A0A183IJE8"/>
<keyword evidence="1" id="KW-1133">Transmembrane helix</keyword>
<evidence type="ECO:0000313" key="3">
    <source>
        <dbReference type="Proteomes" id="UP000270296"/>
    </source>
</evidence>
<reference evidence="2 3" key="2">
    <citation type="submission" date="2018-11" db="EMBL/GenBank/DDBJ databases">
        <authorList>
            <consortium name="Pathogen Informatics"/>
        </authorList>
    </citation>
    <scope>NUCLEOTIDE SEQUENCE [LARGE SCALE GENOMIC DNA]</scope>
</reference>
<keyword evidence="3" id="KW-1185">Reference proteome</keyword>
<dbReference type="Proteomes" id="UP000270296">
    <property type="component" value="Unassembled WGS sequence"/>
</dbReference>
<name>A0A183IJE8_9BILA</name>
<dbReference type="WBParaSite" id="SBAD_0000391401-mRNA-1">
    <property type="protein sequence ID" value="SBAD_0000391401-mRNA-1"/>
    <property type="gene ID" value="SBAD_0000391401"/>
</dbReference>
<sequence length="192" mass="20998">MSFSCSVLDIISNVMMTLHFQGINREFNCHAYNATVGVSAFTVISCAMFVFNLMDDISTIASGSETVWLSRLSKATSLITQELPIAICLLIIILCEPTSAEFAAPTLLVLLIKLVSLISGTVKMIKLKFFFYFLPCNQQTSSSPSSKSYEFLTTSHCSINNSCLNALMVFVSLCQLSAICLVIINICICSNI</sequence>
<feature type="transmembrane region" description="Helical" evidence="1">
    <location>
        <begin position="31"/>
        <end position="54"/>
    </location>
</feature>
<keyword evidence="1" id="KW-0472">Membrane</keyword>
<evidence type="ECO:0000313" key="4">
    <source>
        <dbReference type="WBParaSite" id="SBAD_0000391401-mRNA-1"/>
    </source>
</evidence>
<feature type="transmembrane region" description="Helical" evidence="1">
    <location>
        <begin position="166"/>
        <end position="188"/>
    </location>
</feature>
<evidence type="ECO:0000256" key="1">
    <source>
        <dbReference type="SAM" id="Phobius"/>
    </source>
</evidence>
<reference evidence="4" key="1">
    <citation type="submission" date="2016-06" db="UniProtKB">
        <authorList>
            <consortium name="WormBaseParasite"/>
        </authorList>
    </citation>
    <scope>IDENTIFICATION</scope>
</reference>
<protein>
    <submittedName>
        <fullName evidence="4">Aa_trans domain-containing protein</fullName>
    </submittedName>
</protein>
<evidence type="ECO:0000313" key="2">
    <source>
        <dbReference type="EMBL" id="VDP02215.1"/>
    </source>
</evidence>
<organism evidence="4">
    <name type="scientific">Soboliphyme baturini</name>
    <dbReference type="NCBI Taxonomy" id="241478"/>
    <lineage>
        <taxon>Eukaryota</taxon>
        <taxon>Metazoa</taxon>
        <taxon>Ecdysozoa</taxon>
        <taxon>Nematoda</taxon>
        <taxon>Enoplea</taxon>
        <taxon>Dorylaimia</taxon>
        <taxon>Dioctophymatida</taxon>
        <taxon>Dioctophymatoidea</taxon>
        <taxon>Soboliphymatidae</taxon>
        <taxon>Soboliphyme</taxon>
    </lineage>
</organism>
<feature type="transmembrane region" description="Helical" evidence="1">
    <location>
        <begin position="74"/>
        <end position="95"/>
    </location>
</feature>
<feature type="transmembrane region" description="Helical" evidence="1">
    <location>
        <begin position="107"/>
        <end position="125"/>
    </location>
</feature>
<proteinExistence type="predicted"/>
<accession>A0A183IJE8</accession>
<keyword evidence="1" id="KW-0812">Transmembrane</keyword>
<dbReference type="EMBL" id="UZAM01007924">
    <property type="protein sequence ID" value="VDP02215.1"/>
    <property type="molecule type" value="Genomic_DNA"/>
</dbReference>